<organism evidence="4 5">
    <name type="scientific">Phaedon cochleariae</name>
    <name type="common">Mustard beetle</name>
    <dbReference type="NCBI Taxonomy" id="80249"/>
    <lineage>
        <taxon>Eukaryota</taxon>
        <taxon>Metazoa</taxon>
        <taxon>Ecdysozoa</taxon>
        <taxon>Arthropoda</taxon>
        <taxon>Hexapoda</taxon>
        <taxon>Insecta</taxon>
        <taxon>Pterygota</taxon>
        <taxon>Neoptera</taxon>
        <taxon>Endopterygota</taxon>
        <taxon>Coleoptera</taxon>
        <taxon>Polyphaga</taxon>
        <taxon>Cucujiformia</taxon>
        <taxon>Chrysomeloidea</taxon>
        <taxon>Chrysomelidae</taxon>
        <taxon>Chrysomelinae</taxon>
        <taxon>Chrysomelini</taxon>
        <taxon>Phaedon</taxon>
    </lineage>
</organism>
<evidence type="ECO:0000313" key="4">
    <source>
        <dbReference type="EMBL" id="CAH1159489.1"/>
    </source>
</evidence>
<evidence type="ECO:0000256" key="2">
    <source>
        <dbReference type="ARBA" id="ARBA00022801"/>
    </source>
</evidence>
<dbReference type="PANTHER" id="PTHR10858:SF23">
    <property type="entry name" value="DEOXYRIBONUCLEASE II"/>
    <property type="match status" value="1"/>
</dbReference>
<evidence type="ECO:0008006" key="6">
    <source>
        <dbReference type="Google" id="ProtNLM"/>
    </source>
</evidence>
<feature type="signal peptide" evidence="3">
    <location>
        <begin position="1"/>
        <end position="20"/>
    </location>
</feature>
<dbReference type="EMBL" id="OU896709">
    <property type="protein sequence ID" value="CAH1159489.1"/>
    <property type="molecule type" value="Genomic_DNA"/>
</dbReference>
<dbReference type="Pfam" id="PF03265">
    <property type="entry name" value="DNase_II"/>
    <property type="match status" value="1"/>
</dbReference>
<reference evidence="4" key="2">
    <citation type="submission" date="2022-10" db="EMBL/GenBank/DDBJ databases">
        <authorList>
            <consortium name="ENA_rothamsted_submissions"/>
            <consortium name="culmorum"/>
            <person name="King R."/>
        </authorList>
    </citation>
    <scope>NUCLEOTIDE SEQUENCE</scope>
</reference>
<gene>
    <name evidence="4" type="ORF">PHAECO_LOCUS7253</name>
</gene>
<sequence>MCILLRAYIFICILFVSICALQCMDESNNPVDWFVVYKLPTLKHDEKLMKDGVAYLYMTSMDYSTWKLSNNSINSTDSIIGNTLRNLYTNETNLMYILYNNEPPNQKTCSNKGHTKGVVVGEHSGGYWLVHSVPHFPELGKKYTFPRSGAVYGQSFLCISLDLKNLNTVGVQLQYNEPKIYGENILSNLRSYLPDLANAASNVTIKNPPWYSIARLTSKNGVQFTSFAKTENFEKELYEDLVAPSLESDMVVETWPNGPGRLKSNCTKTFKVFNVKSIFMNIANVSFTTTDDHSKWGVSSVVSENNWICIGDINRAKHQLLRGGGTVCQKNKQIAKNYQKLVQFVEDCETNQV</sequence>
<dbReference type="CDD" id="cd09120">
    <property type="entry name" value="PLDc_DNaseII_1"/>
    <property type="match status" value="1"/>
</dbReference>
<reference evidence="4" key="1">
    <citation type="submission" date="2022-01" db="EMBL/GenBank/DDBJ databases">
        <authorList>
            <person name="King R."/>
        </authorList>
    </citation>
    <scope>NUCLEOTIDE SEQUENCE</scope>
</reference>
<keyword evidence="2" id="KW-0378">Hydrolase</keyword>
<evidence type="ECO:0000313" key="5">
    <source>
        <dbReference type="Proteomes" id="UP001153737"/>
    </source>
</evidence>
<evidence type="ECO:0000256" key="3">
    <source>
        <dbReference type="SAM" id="SignalP"/>
    </source>
</evidence>
<dbReference type="PANTHER" id="PTHR10858">
    <property type="entry name" value="DEOXYRIBONUCLEASE II"/>
    <property type="match status" value="1"/>
</dbReference>
<name>A0A9P0DT85_PHACE</name>
<dbReference type="AlphaFoldDB" id="A0A9P0DT85"/>
<dbReference type="Proteomes" id="UP001153737">
    <property type="component" value="Chromosome 3"/>
</dbReference>
<proteinExistence type="inferred from homology"/>
<feature type="chain" id="PRO_5040447778" description="Plancitoxin-1" evidence="3">
    <location>
        <begin position="21"/>
        <end position="353"/>
    </location>
</feature>
<dbReference type="GO" id="GO:0004531">
    <property type="term" value="F:deoxyribonuclease II activity"/>
    <property type="evidence" value="ECO:0007669"/>
    <property type="project" value="InterPro"/>
</dbReference>
<dbReference type="InterPro" id="IPR004947">
    <property type="entry name" value="DNase_II"/>
</dbReference>
<dbReference type="CDD" id="cd09121">
    <property type="entry name" value="PLDc_DNaseII_2"/>
    <property type="match status" value="1"/>
</dbReference>
<keyword evidence="3" id="KW-0732">Signal</keyword>
<keyword evidence="5" id="KW-1185">Reference proteome</keyword>
<dbReference type="GO" id="GO:0006309">
    <property type="term" value="P:apoptotic DNA fragmentation"/>
    <property type="evidence" value="ECO:0007669"/>
    <property type="project" value="TreeGrafter"/>
</dbReference>
<comment type="similarity">
    <text evidence="1">Belongs to the DNase II family.</text>
</comment>
<accession>A0A9P0DT85</accession>
<evidence type="ECO:0000256" key="1">
    <source>
        <dbReference type="ARBA" id="ARBA00007527"/>
    </source>
</evidence>
<protein>
    <recommendedName>
        <fullName evidence="6">Plancitoxin-1</fullName>
    </recommendedName>
</protein>
<dbReference type="OrthoDB" id="10261598at2759"/>